<dbReference type="Pfam" id="PF12854">
    <property type="entry name" value="PPR_1"/>
    <property type="match status" value="1"/>
</dbReference>
<dbReference type="EMBL" id="JAIVGD010000028">
    <property type="protein sequence ID" value="KAH0738757.1"/>
    <property type="molecule type" value="Genomic_DNA"/>
</dbReference>
<feature type="repeat" description="PPR" evidence="2">
    <location>
        <begin position="99"/>
        <end position="133"/>
    </location>
</feature>
<accession>A0ABQ7TVL2</accession>
<dbReference type="Pfam" id="PF01535">
    <property type="entry name" value="PPR"/>
    <property type="match status" value="2"/>
</dbReference>
<dbReference type="InterPro" id="IPR046848">
    <property type="entry name" value="E_motif"/>
</dbReference>
<evidence type="ECO:0000256" key="1">
    <source>
        <dbReference type="ARBA" id="ARBA00022737"/>
    </source>
</evidence>
<dbReference type="Pfam" id="PF13041">
    <property type="entry name" value="PPR_2"/>
    <property type="match status" value="2"/>
</dbReference>
<gene>
    <name evidence="3" type="ORF">KY290_037462</name>
</gene>
<dbReference type="SUPFAM" id="SSF48452">
    <property type="entry name" value="TPR-like"/>
    <property type="match status" value="1"/>
</dbReference>
<reference evidence="3 4" key="1">
    <citation type="journal article" date="2021" name="bioRxiv">
        <title>Chromosome-scale and haplotype-resolved genome assembly of a tetraploid potato cultivar.</title>
        <authorList>
            <person name="Sun H."/>
            <person name="Jiao W.-B."/>
            <person name="Krause K."/>
            <person name="Campoy J.A."/>
            <person name="Goel M."/>
            <person name="Folz-Donahue K."/>
            <person name="Kukat C."/>
            <person name="Huettel B."/>
            <person name="Schneeberger K."/>
        </authorList>
    </citation>
    <scope>NUCLEOTIDE SEQUENCE [LARGE SCALE GENOMIC DNA]</scope>
    <source>
        <strain evidence="3">SolTubOtavaFocal</strain>
        <tissue evidence="3">Leaves</tissue>
    </source>
</reference>
<organism evidence="3 4">
    <name type="scientific">Solanum tuberosum</name>
    <name type="common">Potato</name>
    <dbReference type="NCBI Taxonomy" id="4113"/>
    <lineage>
        <taxon>Eukaryota</taxon>
        <taxon>Viridiplantae</taxon>
        <taxon>Streptophyta</taxon>
        <taxon>Embryophyta</taxon>
        <taxon>Tracheophyta</taxon>
        <taxon>Spermatophyta</taxon>
        <taxon>Magnoliopsida</taxon>
        <taxon>eudicotyledons</taxon>
        <taxon>Gunneridae</taxon>
        <taxon>Pentapetalae</taxon>
        <taxon>asterids</taxon>
        <taxon>lamiids</taxon>
        <taxon>Solanales</taxon>
        <taxon>Solanaceae</taxon>
        <taxon>Solanoideae</taxon>
        <taxon>Solaneae</taxon>
        <taxon>Solanum</taxon>
    </lineage>
</organism>
<feature type="repeat" description="PPR" evidence="2">
    <location>
        <begin position="161"/>
        <end position="195"/>
    </location>
</feature>
<dbReference type="InterPro" id="IPR011990">
    <property type="entry name" value="TPR-like_helical_dom_sf"/>
</dbReference>
<dbReference type="Proteomes" id="UP000826656">
    <property type="component" value="Unassembled WGS sequence"/>
</dbReference>
<dbReference type="InterPro" id="IPR046960">
    <property type="entry name" value="PPR_At4g14850-like_plant"/>
</dbReference>
<dbReference type="PANTHER" id="PTHR47926">
    <property type="entry name" value="PENTATRICOPEPTIDE REPEAT-CONTAINING PROTEIN"/>
    <property type="match status" value="1"/>
</dbReference>
<dbReference type="Gene3D" id="1.25.40.10">
    <property type="entry name" value="Tetratricopeptide repeat domain"/>
    <property type="match status" value="4"/>
</dbReference>
<evidence type="ECO:0000313" key="4">
    <source>
        <dbReference type="Proteomes" id="UP000826656"/>
    </source>
</evidence>
<evidence type="ECO:0008006" key="5">
    <source>
        <dbReference type="Google" id="ProtNLM"/>
    </source>
</evidence>
<dbReference type="InterPro" id="IPR002885">
    <property type="entry name" value="PPR_rpt"/>
</dbReference>
<evidence type="ECO:0000313" key="3">
    <source>
        <dbReference type="EMBL" id="KAH0738757.1"/>
    </source>
</evidence>
<dbReference type="PANTHER" id="PTHR47926:SF436">
    <property type="entry name" value="PENTATRICOPEPTIDE REPEAT-CONTAINING PROTEIN ELI1, CHLOROPLASTIC-LIKE ISOFORM X2"/>
    <property type="match status" value="1"/>
</dbReference>
<feature type="repeat" description="PPR" evidence="2">
    <location>
        <begin position="264"/>
        <end position="298"/>
    </location>
</feature>
<comment type="caution">
    <text evidence="3">The sequence shown here is derived from an EMBL/GenBank/DDBJ whole genome shotgun (WGS) entry which is preliminary data.</text>
</comment>
<name>A0ABQ7TVL2_SOLTU</name>
<dbReference type="PROSITE" id="PS51375">
    <property type="entry name" value="PPR"/>
    <property type="match status" value="3"/>
</dbReference>
<keyword evidence="1" id="KW-0677">Repeat</keyword>
<proteinExistence type="predicted"/>
<keyword evidence="4" id="KW-1185">Reference proteome</keyword>
<dbReference type="NCBIfam" id="TIGR00756">
    <property type="entry name" value="PPR"/>
    <property type="match status" value="4"/>
</dbReference>
<sequence length="475" mass="52769">MKISTRKLISLTHPSLNLWHPTVDCFTWNTLIRAYVQRTHQPSSPIHTPLSIFLRMRFHGVHIDYYTFPFLLQSVHSPPHLQLGRSIHSQVLVFGFSSDPFVQTSLISMYTACGDVGSARDVFDEMSQPDLPAWNSIVNANVKAGLLSVARELFVKMPSRNVVSWSSMLDGYVRWGKCEEALELFNEMIKENEVMPNEYTMAILLAACEQLGSLEHGKWAHACVYKLGMEINVVLGTSLIEMYAKCGSIVRARLVFENLGPKKDVMAWSAMISGLAMHGHWEDCLCLFSNMVDSGVMPDDITFLGVLSACVHGGLVSQGKEMFERMSKEFGISPSVQHYGCMIDLYGKAGLIDEAWNLLNTMPMEPDVLIWGALLSGARICGDIETCEIALNKIIEQDPTNSAAYVLLSNVYAKMGRWKDARDIRNVMETNKAGTSKSCDAQGYSARVQDGRFYADITQVKTSGMHRAGGGNVAV</sequence>
<dbReference type="Pfam" id="PF20431">
    <property type="entry name" value="E_motif"/>
    <property type="match status" value="1"/>
</dbReference>
<protein>
    <recommendedName>
        <fullName evidence="5">Pentatricopeptide repeat-containing protein</fullName>
    </recommendedName>
</protein>
<evidence type="ECO:0000256" key="2">
    <source>
        <dbReference type="PROSITE-ProRule" id="PRU00708"/>
    </source>
</evidence>